<dbReference type="PANTHER" id="PTHR42709">
    <property type="entry name" value="ALKALINE PHOSPHATASE LIKE PROTEIN"/>
    <property type="match status" value="1"/>
</dbReference>
<evidence type="ECO:0000259" key="7">
    <source>
        <dbReference type="Pfam" id="PF09335"/>
    </source>
</evidence>
<dbReference type="EMBL" id="MHNF01000034">
    <property type="protein sequence ID" value="OGZ40381.1"/>
    <property type="molecule type" value="Genomic_DNA"/>
</dbReference>
<dbReference type="PANTHER" id="PTHR42709:SF6">
    <property type="entry name" value="UNDECAPRENYL PHOSPHATE TRANSPORTER A"/>
    <property type="match status" value="1"/>
</dbReference>
<proteinExistence type="predicted"/>
<keyword evidence="3 6" id="KW-0812">Transmembrane</keyword>
<evidence type="ECO:0000256" key="2">
    <source>
        <dbReference type="ARBA" id="ARBA00022475"/>
    </source>
</evidence>
<dbReference type="Pfam" id="PF09335">
    <property type="entry name" value="VTT_dom"/>
    <property type="match status" value="1"/>
</dbReference>
<feature type="domain" description="VTT" evidence="7">
    <location>
        <begin position="38"/>
        <end position="163"/>
    </location>
</feature>
<feature type="transmembrane region" description="Helical" evidence="6">
    <location>
        <begin position="61"/>
        <end position="83"/>
    </location>
</feature>
<reference evidence="8 9" key="1">
    <citation type="journal article" date="2016" name="Nat. Commun.">
        <title>Thousands of microbial genomes shed light on interconnected biogeochemical processes in an aquifer system.</title>
        <authorList>
            <person name="Anantharaman K."/>
            <person name="Brown C.T."/>
            <person name="Hug L.A."/>
            <person name="Sharon I."/>
            <person name="Castelle C.J."/>
            <person name="Probst A.J."/>
            <person name="Thomas B.C."/>
            <person name="Singh A."/>
            <person name="Wilkins M.J."/>
            <person name="Karaoz U."/>
            <person name="Brodie E.L."/>
            <person name="Williams K.H."/>
            <person name="Hubbard S.S."/>
            <person name="Banfield J.F."/>
        </authorList>
    </citation>
    <scope>NUCLEOTIDE SEQUENCE [LARGE SCALE GENOMIC DNA]</scope>
</reference>
<dbReference type="Proteomes" id="UP000177126">
    <property type="component" value="Unassembled WGS sequence"/>
</dbReference>
<comment type="subcellular location">
    <subcellularLocation>
        <location evidence="1">Cell membrane</location>
        <topology evidence="1">Multi-pass membrane protein</topology>
    </subcellularLocation>
</comment>
<keyword evidence="4 6" id="KW-1133">Transmembrane helix</keyword>
<evidence type="ECO:0000256" key="6">
    <source>
        <dbReference type="SAM" id="Phobius"/>
    </source>
</evidence>
<gene>
    <name evidence="8" type="ORF">A3B04_01980</name>
</gene>
<dbReference type="InterPro" id="IPR032816">
    <property type="entry name" value="VTT_dom"/>
</dbReference>
<feature type="transmembrane region" description="Helical" evidence="6">
    <location>
        <begin position="176"/>
        <end position="196"/>
    </location>
</feature>
<accession>A0A1G2FS68</accession>
<evidence type="ECO:0000256" key="4">
    <source>
        <dbReference type="ARBA" id="ARBA00022989"/>
    </source>
</evidence>
<keyword evidence="2" id="KW-1003">Cell membrane</keyword>
<evidence type="ECO:0000313" key="8">
    <source>
        <dbReference type="EMBL" id="OGZ40381.1"/>
    </source>
</evidence>
<name>A0A1G2FS68_9BACT</name>
<sequence>MVSAILSWLSSIIISVISSTGYLGIFVLMALESACIPIPSEVIMSFSGFLVWQGRFELWPVVLWGALGNLAGSILAYAIGVWGGRRLIEKYGRYILISAHDLELADNWFAKYGQSAVFFSRLLPVARTFISLPAGIARMPFKKFCAYTLLGSLFWSFFLAYAGLIAGENWESLKIYFHKFDLAIGITTILGIIWWVRRHFKQLTINY</sequence>
<evidence type="ECO:0000256" key="3">
    <source>
        <dbReference type="ARBA" id="ARBA00022692"/>
    </source>
</evidence>
<evidence type="ECO:0000256" key="1">
    <source>
        <dbReference type="ARBA" id="ARBA00004651"/>
    </source>
</evidence>
<feature type="transmembrane region" description="Helical" evidence="6">
    <location>
        <begin position="144"/>
        <end position="164"/>
    </location>
</feature>
<keyword evidence="5 6" id="KW-0472">Membrane</keyword>
<evidence type="ECO:0000313" key="9">
    <source>
        <dbReference type="Proteomes" id="UP000177126"/>
    </source>
</evidence>
<evidence type="ECO:0000256" key="5">
    <source>
        <dbReference type="ARBA" id="ARBA00023136"/>
    </source>
</evidence>
<comment type="caution">
    <text evidence="8">The sequence shown here is derived from an EMBL/GenBank/DDBJ whole genome shotgun (WGS) entry which is preliminary data.</text>
</comment>
<dbReference type="GO" id="GO:0005886">
    <property type="term" value="C:plasma membrane"/>
    <property type="evidence" value="ECO:0007669"/>
    <property type="project" value="UniProtKB-SubCell"/>
</dbReference>
<feature type="transmembrane region" description="Helical" evidence="6">
    <location>
        <begin position="6"/>
        <end position="31"/>
    </location>
</feature>
<organism evidence="8 9">
    <name type="scientific">Candidatus Portnoybacteria bacterium RIFCSPLOWO2_02_FULL_39_11</name>
    <dbReference type="NCBI Taxonomy" id="1802001"/>
    <lineage>
        <taxon>Bacteria</taxon>
        <taxon>Candidatus Portnoyibacteriota</taxon>
    </lineage>
</organism>
<dbReference type="AlphaFoldDB" id="A0A1G2FS68"/>
<protein>
    <submittedName>
        <fullName evidence="8">Alkaline phosphatase</fullName>
    </submittedName>
</protein>
<dbReference type="InterPro" id="IPR051311">
    <property type="entry name" value="DedA_domain"/>
</dbReference>